<dbReference type="KEGG" id="yti:FNA67_04810"/>
<comment type="caution">
    <text evidence="4">Lacks conserved residue(s) required for the propagation of feature annotation.</text>
</comment>
<dbReference type="Proteomes" id="UP000321062">
    <property type="component" value="Chromosome"/>
</dbReference>
<feature type="short sequence motif" description="GXSXG" evidence="4">
    <location>
        <begin position="109"/>
        <end position="113"/>
    </location>
</feature>
<dbReference type="InterPro" id="IPR050301">
    <property type="entry name" value="NTE"/>
</dbReference>
<protein>
    <submittedName>
        <fullName evidence="7">Patatin-like phospholipase family protein</fullName>
    </submittedName>
</protein>
<keyword evidence="8" id="KW-1185">Reference proteome</keyword>
<evidence type="ECO:0000256" key="1">
    <source>
        <dbReference type="ARBA" id="ARBA00022801"/>
    </source>
</evidence>
<gene>
    <name evidence="7" type="ORF">FNA67_04810</name>
</gene>
<dbReference type="AlphaFoldDB" id="A0A5B9DK74"/>
<dbReference type="InterPro" id="IPR002641">
    <property type="entry name" value="PNPLA_dom"/>
</dbReference>
<keyword evidence="1 4" id="KW-0378">Hydrolase</keyword>
<feature type="domain" description="PNPLA" evidence="6">
    <location>
        <begin position="78"/>
        <end position="251"/>
    </location>
</feature>
<feature type="active site" description="Nucleophile" evidence="4">
    <location>
        <position position="111"/>
    </location>
</feature>
<accession>A0A5B9DK74</accession>
<feature type="active site" description="Proton acceptor" evidence="4">
    <location>
        <position position="238"/>
    </location>
</feature>
<dbReference type="PANTHER" id="PTHR14226:SF29">
    <property type="entry name" value="NEUROPATHY TARGET ESTERASE SWS"/>
    <property type="match status" value="1"/>
</dbReference>
<evidence type="ECO:0000256" key="3">
    <source>
        <dbReference type="ARBA" id="ARBA00023098"/>
    </source>
</evidence>
<keyword evidence="2 4" id="KW-0442">Lipid degradation</keyword>
<dbReference type="GO" id="GO:0016787">
    <property type="term" value="F:hydrolase activity"/>
    <property type="evidence" value="ECO:0007669"/>
    <property type="project" value="UniProtKB-UniRule"/>
</dbReference>
<evidence type="ECO:0000256" key="4">
    <source>
        <dbReference type="PROSITE-ProRule" id="PRU01161"/>
    </source>
</evidence>
<evidence type="ECO:0000313" key="8">
    <source>
        <dbReference type="Proteomes" id="UP000321062"/>
    </source>
</evidence>
<dbReference type="GO" id="GO:0016042">
    <property type="term" value="P:lipid catabolic process"/>
    <property type="evidence" value="ECO:0007669"/>
    <property type="project" value="UniProtKB-UniRule"/>
</dbReference>
<keyword evidence="3 4" id="KW-0443">Lipid metabolism</keyword>
<evidence type="ECO:0000259" key="6">
    <source>
        <dbReference type="PROSITE" id="PS51635"/>
    </source>
</evidence>
<dbReference type="SUPFAM" id="SSF52151">
    <property type="entry name" value="FabD/lysophospholipase-like"/>
    <property type="match status" value="1"/>
</dbReference>
<evidence type="ECO:0000256" key="2">
    <source>
        <dbReference type="ARBA" id="ARBA00022963"/>
    </source>
</evidence>
<organism evidence="7 8">
    <name type="scientific">Paradevosia tibetensis</name>
    <dbReference type="NCBI Taxonomy" id="1447062"/>
    <lineage>
        <taxon>Bacteria</taxon>
        <taxon>Pseudomonadati</taxon>
        <taxon>Pseudomonadota</taxon>
        <taxon>Alphaproteobacteria</taxon>
        <taxon>Hyphomicrobiales</taxon>
        <taxon>Devosiaceae</taxon>
        <taxon>Paradevosia</taxon>
    </lineage>
</organism>
<dbReference type="EMBL" id="CP041690">
    <property type="protein sequence ID" value="QEE19533.1"/>
    <property type="molecule type" value="Genomic_DNA"/>
</dbReference>
<feature type="region of interest" description="Disordered" evidence="5">
    <location>
        <begin position="1"/>
        <end position="23"/>
    </location>
</feature>
<dbReference type="Pfam" id="PF01734">
    <property type="entry name" value="Patatin"/>
    <property type="match status" value="1"/>
</dbReference>
<dbReference type="PROSITE" id="PS51635">
    <property type="entry name" value="PNPLA"/>
    <property type="match status" value="1"/>
</dbReference>
<dbReference type="Gene3D" id="3.40.1090.10">
    <property type="entry name" value="Cytosolic phospholipase A2 catalytic domain"/>
    <property type="match status" value="2"/>
</dbReference>
<reference evidence="7 8" key="1">
    <citation type="journal article" date="2015" name="Int. J. Syst. Evol. Microbiol.">
        <title>Youhaiella tibetensis gen. nov., sp. nov., isolated from subsurface sediment.</title>
        <authorList>
            <person name="Wang Y.X."/>
            <person name="Huang F.Q."/>
            <person name="Nogi Y."/>
            <person name="Pang S.J."/>
            <person name="Wang P.K."/>
            <person name="Lv J."/>
        </authorList>
    </citation>
    <scope>NUCLEOTIDE SEQUENCE [LARGE SCALE GENOMIC DNA]</scope>
    <source>
        <strain evidence="8">fig4</strain>
    </source>
</reference>
<proteinExistence type="predicted"/>
<name>A0A5B9DK74_9HYPH</name>
<evidence type="ECO:0000256" key="5">
    <source>
        <dbReference type="SAM" id="MobiDB-lite"/>
    </source>
</evidence>
<sequence length="366" mass="39440">MQLIGRTALRGATSDGAQSPGLAPEPIVNLEGLPFPGAQDRPPLPLVERGRKLAAALRRTGKEPSAKVSGSAGPRIGVALGGGSARGLTHIPYIEALDEMGLRPSVIAGTSIGALIGAGWAAGMTGRELREHSYGVLGNTRTIMGRLWSTHVPRIRGILHNGIPLQLDADKVVDSFVPPYFPSEFSELATPLFTVATDFQSWHQVVFNSGPLRPAIAASIAIPTLFRPVRYANHVLVDGSVVNPLPLDQAAADTDILIGIDVNGDPAEQQPLNYRPLDVWFGSAQIMMHALIANVMAAYPPDIYVRPHLSLFGAHEFWRVREIIAHVDADKDRFKRQVDARIEAFTLAQQRSLSAGSGTAVRLHRR</sequence>
<evidence type="ECO:0000313" key="7">
    <source>
        <dbReference type="EMBL" id="QEE19533.1"/>
    </source>
</evidence>
<dbReference type="PANTHER" id="PTHR14226">
    <property type="entry name" value="NEUROPATHY TARGET ESTERASE/SWISS CHEESE D.MELANOGASTER"/>
    <property type="match status" value="1"/>
</dbReference>
<dbReference type="OrthoDB" id="5290098at2"/>
<dbReference type="InterPro" id="IPR016035">
    <property type="entry name" value="Acyl_Trfase/lysoPLipase"/>
</dbReference>